<gene>
    <name evidence="1" type="ORF">METZ01_LOCUS117205</name>
</gene>
<organism evidence="1">
    <name type="scientific">marine metagenome</name>
    <dbReference type="NCBI Taxonomy" id="408172"/>
    <lineage>
        <taxon>unclassified sequences</taxon>
        <taxon>metagenomes</taxon>
        <taxon>ecological metagenomes</taxon>
    </lineage>
</organism>
<name>A0A381XIR2_9ZZZZ</name>
<dbReference type="Gene3D" id="1.10.4190.10">
    <property type="entry name" value="Urease accessory protein UreF"/>
    <property type="match status" value="1"/>
</dbReference>
<feature type="non-terminal residue" evidence="1">
    <location>
        <position position="1"/>
    </location>
</feature>
<protein>
    <submittedName>
        <fullName evidence="1">Uncharacterized protein</fullName>
    </submittedName>
</protein>
<sequence>VFAHSWGLEAAWSAGYVDSDSTLRQFLLDSIQQTGWGPIPLLNSAYRQPARLRELDELAN</sequence>
<dbReference type="InterPro" id="IPR038277">
    <property type="entry name" value="UreF_sf"/>
</dbReference>
<reference evidence="1" key="1">
    <citation type="submission" date="2018-05" db="EMBL/GenBank/DDBJ databases">
        <authorList>
            <person name="Lanie J.A."/>
            <person name="Ng W.-L."/>
            <person name="Kazmierczak K.M."/>
            <person name="Andrzejewski T.M."/>
            <person name="Davidsen T.M."/>
            <person name="Wayne K.J."/>
            <person name="Tettelin H."/>
            <person name="Glass J.I."/>
            <person name="Rusch D."/>
            <person name="Podicherti R."/>
            <person name="Tsui H.-C.T."/>
            <person name="Winkler M.E."/>
        </authorList>
    </citation>
    <scope>NUCLEOTIDE SEQUENCE</scope>
</reference>
<dbReference type="EMBL" id="UINC01015246">
    <property type="protein sequence ID" value="SVA64351.1"/>
    <property type="molecule type" value="Genomic_DNA"/>
</dbReference>
<accession>A0A381XIR2</accession>
<proteinExistence type="predicted"/>
<feature type="non-terminal residue" evidence="1">
    <location>
        <position position="60"/>
    </location>
</feature>
<evidence type="ECO:0000313" key="1">
    <source>
        <dbReference type="EMBL" id="SVA64351.1"/>
    </source>
</evidence>
<dbReference type="AlphaFoldDB" id="A0A381XIR2"/>